<reference evidence="2" key="1">
    <citation type="submission" date="2023-10" db="EMBL/GenBank/DDBJ databases">
        <authorList>
            <person name="Chen Y."/>
            <person name="Shah S."/>
            <person name="Dougan E. K."/>
            <person name="Thang M."/>
            <person name="Chan C."/>
        </authorList>
    </citation>
    <scope>NUCLEOTIDE SEQUENCE [LARGE SCALE GENOMIC DNA]</scope>
</reference>
<evidence type="ECO:0000313" key="3">
    <source>
        <dbReference type="Proteomes" id="UP001189429"/>
    </source>
</evidence>
<feature type="region of interest" description="Disordered" evidence="1">
    <location>
        <begin position="40"/>
        <end position="110"/>
    </location>
</feature>
<evidence type="ECO:0000256" key="1">
    <source>
        <dbReference type="SAM" id="MobiDB-lite"/>
    </source>
</evidence>
<feature type="compositionally biased region" description="Low complexity" evidence="1">
    <location>
        <begin position="57"/>
        <end position="68"/>
    </location>
</feature>
<comment type="caution">
    <text evidence="2">The sequence shown here is derived from an EMBL/GenBank/DDBJ whole genome shotgun (WGS) entry which is preliminary data.</text>
</comment>
<dbReference type="Proteomes" id="UP001189429">
    <property type="component" value="Unassembled WGS sequence"/>
</dbReference>
<gene>
    <name evidence="2" type="ORF">PCOR1329_LOCUS81887</name>
</gene>
<dbReference type="EMBL" id="CAUYUJ010021726">
    <property type="protein sequence ID" value="CAK0906628.1"/>
    <property type="molecule type" value="Genomic_DNA"/>
</dbReference>
<evidence type="ECO:0000313" key="2">
    <source>
        <dbReference type="EMBL" id="CAK0906628.1"/>
    </source>
</evidence>
<sequence length="110" mass="11603">MLTPGLLVIFFGAQTGMNMYMKARGRREFLSAGALVPRRAKHPMGETLRPGQARQRAPVAAGPGQAPGSTPGGRAELGSQSAGQHPAVRTAPGQGEDAPSIPFERWQLTQ</sequence>
<accession>A0ABN9Y2C1</accession>
<protein>
    <submittedName>
        <fullName evidence="2">Uncharacterized protein</fullName>
    </submittedName>
</protein>
<proteinExistence type="predicted"/>
<keyword evidence="3" id="KW-1185">Reference proteome</keyword>
<name>A0ABN9Y2C1_9DINO</name>
<organism evidence="2 3">
    <name type="scientific">Prorocentrum cordatum</name>
    <dbReference type="NCBI Taxonomy" id="2364126"/>
    <lineage>
        <taxon>Eukaryota</taxon>
        <taxon>Sar</taxon>
        <taxon>Alveolata</taxon>
        <taxon>Dinophyceae</taxon>
        <taxon>Prorocentrales</taxon>
        <taxon>Prorocentraceae</taxon>
        <taxon>Prorocentrum</taxon>
    </lineage>
</organism>